<reference evidence="1" key="1">
    <citation type="submission" date="2018-01" db="EMBL/GenBank/DDBJ databases">
        <title>An insight into the sialome of Amazonian anophelines.</title>
        <authorList>
            <person name="Ribeiro J.M."/>
            <person name="Scarpassa V."/>
            <person name="Calvo E."/>
        </authorList>
    </citation>
    <scope>NUCLEOTIDE SEQUENCE</scope>
    <source>
        <tissue evidence="1">Salivary glands</tissue>
    </source>
</reference>
<protein>
    <submittedName>
        <fullName evidence="1">Putative secreted peptide</fullName>
    </submittedName>
</protein>
<accession>A0A2M3ZWD3</accession>
<name>A0A2M3ZWD3_9DIPT</name>
<proteinExistence type="predicted"/>
<dbReference type="AlphaFoldDB" id="A0A2M3ZWD3"/>
<evidence type="ECO:0000313" key="1">
    <source>
        <dbReference type="EMBL" id="MBW32819.1"/>
    </source>
</evidence>
<organism evidence="1">
    <name type="scientific">Anopheles braziliensis</name>
    <dbReference type="NCBI Taxonomy" id="58242"/>
    <lineage>
        <taxon>Eukaryota</taxon>
        <taxon>Metazoa</taxon>
        <taxon>Ecdysozoa</taxon>
        <taxon>Arthropoda</taxon>
        <taxon>Hexapoda</taxon>
        <taxon>Insecta</taxon>
        <taxon>Pterygota</taxon>
        <taxon>Neoptera</taxon>
        <taxon>Endopterygota</taxon>
        <taxon>Diptera</taxon>
        <taxon>Nematocera</taxon>
        <taxon>Culicoidea</taxon>
        <taxon>Culicidae</taxon>
        <taxon>Anophelinae</taxon>
        <taxon>Anopheles</taxon>
    </lineage>
</organism>
<sequence>MRMCVFRLFFWLKFRRQIEQLYGFSPVCVRTCVFRLFDWMKRLPQYVHSYGLSAVCTSICCPYSSSRWNEREHI</sequence>
<dbReference type="EMBL" id="GGFM01012068">
    <property type="protein sequence ID" value="MBW32819.1"/>
    <property type="molecule type" value="Transcribed_RNA"/>
</dbReference>